<name>A0A8D9GPY7_BRACM</name>
<keyword evidence="5" id="KW-0804">Transcription</keyword>
<dbReference type="GO" id="GO:0003677">
    <property type="term" value="F:DNA binding"/>
    <property type="evidence" value="ECO:0007669"/>
    <property type="project" value="UniProtKB-KW"/>
</dbReference>
<dbReference type="CDD" id="cd10017">
    <property type="entry name" value="B3_DNA"/>
    <property type="match status" value="5"/>
</dbReference>
<evidence type="ECO:0000259" key="8">
    <source>
        <dbReference type="PROSITE" id="PS50863"/>
    </source>
</evidence>
<dbReference type="InterPro" id="IPR015300">
    <property type="entry name" value="DNA-bd_pseudobarrel_sf"/>
</dbReference>
<evidence type="ECO:0000256" key="5">
    <source>
        <dbReference type="ARBA" id="ARBA00023163"/>
    </source>
</evidence>
<keyword evidence="4" id="KW-0238">DNA-binding</keyword>
<dbReference type="Pfam" id="PF02362">
    <property type="entry name" value="B3"/>
    <property type="match status" value="6"/>
</dbReference>
<evidence type="ECO:0000313" key="10">
    <source>
        <dbReference type="Proteomes" id="UP000694005"/>
    </source>
</evidence>
<feature type="region of interest" description="Disordered" evidence="7">
    <location>
        <begin position="481"/>
        <end position="527"/>
    </location>
</feature>
<dbReference type="Proteomes" id="UP000694005">
    <property type="component" value="Chromosome A03"/>
</dbReference>
<sequence length="999" mass="112998">MNCLNSMANPPLESPTNPHFFQPLLPGFDTHLTIPVAFFSKHIEGKNKQKTAKLRSHASDKTWEVTIDGRRLTRGWKDFAKAHDLRIGDVIIFKHKGDMVFNVTPCGPNCCEIQYAQSHLIKEEEKDNSDDDNENHCRTNKNLKPEREPKSSFAFDYCFVAQVTASNLRLDTLDLPMEAASSNALNKQCHEMIVVNKEGNSWTVSLRFRESSGSYYIRGGWRRFCRDNRRKIGDLMVFNLVGDGKTSPMICICPEEECSELNIPVKFFSEHIEGKHEGKTVMLRSDASEKTWKVKMEGQRLTQGWKEFVEEHVLRVGDFVVFRLERDMLFNVTALGSSNCEIQYTPSGSRRQEEEEESVETEKEIKKNLTRFVTLTPTSSSFETGKQHLPANFTRGNGLIKPGKIIMVDKKGDEWVMELKVGKTNVSIMYMYIMSRNGWRIFCGVNGVRAGESLTLELIRGGESPMLKFCSKMEQTPFEAEARAHKRAKWSQEIREKTAEEGEPSHRARASNKTNANKKNLQNKQSCSVSDQLTEVKHSVMIPDSFVSNHLKGNVQSTKLMKLTSDASVSTWEVELDGQRFGRGWKYFSDHHYKTLSKKRARTETESSSENTYLVAHATPSSLSRNQMYLPSKFARANGLNNRQREIDLRNEHGKSWTLDLTHHKSTGQAFVRSGWTSFCKANGIKAESFRRFKLVQTGTKPVLQLCPNTEGGDEIESEDCSEPSSMNQNKIVALELKPYMLKSGRVRVPALFGRANGINEAGKITIVNKDGVEWKLHLGDMKGRELFYIRGLRDCFVANGIKKVGDSFTLEAIRGGTNAILKICSKEASFDGYKTPQPRMIQASQDEEKKETKVQKKSRVSAVGPSHRTRASNRSSVGPSNLQPKQPPQPCSISDQVAKVKQCVVDALTDVRQFRSELEVKERNLEAALLEIDVLGSSNAAALIARWRRQLQKENPFTPLTSPVPEQGDLSVTHQLAKLRHRIVETLTSVRPFRSELD</sequence>
<keyword evidence="2" id="KW-0677">Repeat</keyword>
<dbReference type="FunFam" id="2.40.330.10:FF:000009">
    <property type="entry name" value="Transcriptional factor B3 family protein"/>
    <property type="match status" value="2"/>
</dbReference>
<evidence type="ECO:0000256" key="3">
    <source>
        <dbReference type="ARBA" id="ARBA00023015"/>
    </source>
</evidence>
<dbReference type="InterPro" id="IPR003340">
    <property type="entry name" value="B3_DNA-bd"/>
</dbReference>
<feature type="domain" description="TF-B3" evidence="8">
    <location>
        <begin position="372"/>
        <end position="472"/>
    </location>
</feature>
<reference evidence="9 10" key="1">
    <citation type="submission" date="2021-07" db="EMBL/GenBank/DDBJ databases">
        <authorList>
            <consortium name="Genoscope - CEA"/>
            <person name="William W."/>
        </authorList>
    </citation>
    <scope>NUCLEOTIDE SEQUENCE [LARGE SCALE GENOMIC DNA]</scope>
</reference>
<gene>
    <name evidence="9" type="ORF">BRAPAZ1V2_A03P62070.2</name>
</gene>
<feature type="region of interest" description="Disordered" evidence="7">
    <location>
        <begin position="835"/>
        <end position="894"/>
    </location>
</feature>
<organism evidence="9 10">
    <name type="scientific">Brassica campestris</name>
    <name type="common">Field mustard</name>
    <dbReference type="NCBI Taxonomy" id="3711"/>
    <lineage>
        <taxon>Eukaryota</taxon>
        <taxon>Viridiplantae</taxon>
        <taxon>Streptophyta</taxon>
        <taxon>Embryophyta</taxon>
        <taxon>Tracheophyta</taxon>
        <taxon>Spermatophyta</taxon>
        <taxon>Magnoliopsida</taxon>
        <taxon>eudicotyledons</taxon>
        <taxon>Gunneridae</taxon>
        <taxon>Pentapetalae</taxon>
        <taxon>rosids</taxon>
        <taxon>malvids</taxon>
        <taxon>Brassicales</taxon>
        <taxon>Brassicaceae</taxon>
        <taxon>Brassiceae</taxon>
        <taxon>Brassica</taxon>
    </lineage>
</organism>
<comment type="subcellular location">
    <subcellularLocation>
        <location evidence="1">Nucleus</location>
    </subcellularLocation>
</comment>
<dbReference type="PROSITE" id="PS50863">
    <property type="entry name" value="B3"/>
    <property type="match status" value="6"/>
</dbReference>
<protein>
    <recommendedName>
        <fullName evidence="8">TF-B3 domain-containing protein</fullName>
    </recommendedName>
</protein>
<dbReference type="InterPro" id="IPR039218">
    <property type="entry name" value="REM_fam"/>
</dbReference>
<dbReference type="SMART" id="SM01019">
    <property type="entry name" value="B3"/>
    <property type="match status" value="6"/>
</dbReference>
<dbReference type="AlphaFoldDB" id="A0A8D9GPY7"/>
<dbReference type="GO" id="GO:0005634">
    <property type="term" value="C:nucleus"/>
    <property type="evidence" value="ECO:0007669"/>
    <property type="project" value="UniProtKB-SubCell"/>
</dbReference>
<keyword evidence="3" id="KW-0805">Transcription regulation</keyword>
<feature type="region of interest" description="Disordered" evidence="7">
    <location>
        <begin position="123"/>
        <end position="144"/>
    </location>
</feature>
<feature type="compositionally biased region" description="Polar residues" evidence="7">
    <location>
        <begin position="873"/>
        <end position="885"/>
    </location>
</feature>
<feature type="domain" description="TF-B3" evidence="8">
    <location>
        <begin position="261"/>
        <end position="338"/>
    </location>
</feature>
<evidence type="ECO:0000256" key="6">
    <source>
        <dbReference type="ARBA" id="ARBA00023242"/>
    </source>
</evidence>
<proteinExistence type="predicted"/>
<keyword evidence="6" id="KW-0539">Nucleus</keyword>
<dbReference type="PANTHER" id="PTHR31674:SF42">
    <property type="entry name" value="TF-B3 DOMAIN-CONTAINING PROTEIN"/>
    <property type="match status" value="1"/>
</dbReference>
<evidence type="ECO:0000256" key="7">
    <source>
        <dbReference type="SAM" id="MobiDB-lite"/>
    </source>
</evidence>
<dbReference type="Gramene" id="A03p62070.2_BraZ1">
    <property type="protein sequence ID" value="A03p62070.2_BraZ1.CDS"/>
    <property type="gene ID" value="A03g62070.2_BraZ1"/>
</dbReference>
<evidence type="ECO:0000313" key="9">
    <source>
        <dbReference type="EMBL" id="CAG7884864.1"/>
    </source>
</evidence>
<dbReference type="Gene3D" id="2.40.330.10">
    <property type="entry name" value="DNA-binding pseudobarrel domain"/>
    <property type="match status" value="5"/>
</dbReference>
<feature type="domain" description="TF-B3" evidence="8">
    <location>
        <begin position="158"/>
        <end position="256"/>
    </location>
</feature>
<evidence type="ECO:0000256" key="4">
    <source>
        <dbReference type="ARBA" id="ARBA00023125"/>
    </source>
</evidence>
<evidence type="ECO:0000256" key="1">
    <source>
        <dbReference type="ARBA" id="ARBA00004123"/>
    </source>
</evidence>
<feature type="compositionally biased region" description="Polar residues" evidence="7">
    <location>
        <begin position="511"/>
        <end position="527"/>
    </location>
</feature>
<dbReference type="SUPFAM" id="SSF101936">
    <property type="entry name" value="DNA-binding pseudobarrel domain"/>
    <property type="match status" value="6"/>
</dbReference>
<feature type="domain" description="TF-B3" evidence="8">
    <location>
        <begin position="732"/>
        <end position="828"/>
    </location>
</feature>
<evidence type="ECO:0000256" key="2">
    <source>
        <dbReference type="ARBA" id="ARBA00022737"/>
    </source>
</evidence>
<accession>A0A8D9GPY7</accession>
<feature type="compositionally biased region" description="Basic and acidic residues" evidence="7">
    <location>
        <begin position="490"/>
        <end position="506"/>
    </location>
</feature>
<feature type="domain" description="TF-B3" evidence="8">
    <location>
        <begin position="17"/>
        <end position="109"/>
    </location>
</feature>
<dbReference type="PANTHER" id="PTHR31674">
    <property type="entry name" value="B3 DOMAIN-CONTAINING PROTEIN REM-LIKE 3-RELATED"/>
    <property type="match status" value="1"/>
</dbReference>
<feature type="domain" description="TF-B3" evidence="8">
    <location>
        <begin position="613"/>
        <end position="709"/>
    </location>
</feature>
<dbReference type="EMBL" id="LS974619">
    <property type="protein sequence ID" value="CAG7884864.1"/>
    <property type="molecule type" value="Genomic_DNA"/>
</dbReference>